<dbReference type="RefSeq" id="WP_311496273.1">
    <property type="nucleotide sequence ID" value="NZ_JAVRHO010000032.1"/>
</dbReference>
<dbReference type="Pfam" id="PF14352">
    <property type="entry name" value="DUF4402"/>
    <property type="match status" value="1"/>
</dbReference>
<accession>A0ABU3CP95</accession>
<keyword evidence="1" id="KW-0732">Signal</keyword>
<dbReference type="Proteomes" id="UP001245285">
    <property type="component" value="Unassembled WGS sequence"/>
</dbReference>
<evidence type="ECO:0000313" key="2">
    <source>
        <dbReference type="EMBL" id="MDT0648174.1"/>
    </source>
</evidence>
<comment type="caution">
    <text evidence="2">The sequence shown here is derived from an EMBL/GenBank/DDBJ whole genome shotgun (WGS) entry which is preliminary data.</text>
</comment>
<organism evidence="2 3">
    <name type="scientific">Autumnicola lenta</name>
    <dbReference type="NCBI Taxonomy" id="3075593"/>
    <lineage>
        <taxon>Bacteria</taxon>
        <taxon>Pseudomonadati</taxon>
        <taxon>Bacteroidota</taxon>
        <taxon>Flavobacteriia</taxon>
        <taxon>Flavobacteriales</taxon>
        <taxon>Flavobacteriaceae</taxon>
        <taxon>Autumnicola</taxon>
    </lineage>
</organism>
<feature type="signal peptide" evidence="1">
    <location>
        <begin position="1"/>
        <end position="18"/>
    </location>
</feature>
<feature type="chain" id="PRO_5046039708" evidence="1">
    <location>
        <begin position="19"/>
        <end position="162"/>
    </location>
</feature>
<name>A0ABU3CP95_9FLAO</name>
<dbReference type="InterPro" id="IPR025514">
    <property type="entry name" value="DUF4402"/>
</dbReference>
<sequence>MKKITFILLAFIGTTAFAQEGVTATNQASADIVSPITISESTDLVFGKVANNAAGNVIVGTDNSVSGTATRVGGTTPTAAEFTVNAALGYGYTVTLPTDNEITLTNQTTTGSSMLVNNIVHNSDKVGDGADETFQVGGTLTLAADQVVGNYTGSLPITVAYE</sequence>
<gene>
    <name evidence="2" type="ORF">RM545_15885</name>
</gene>
<protein>
    <submittedName>
        <fullName evidence="2">DUF4402 domain-containing protein</fullName>
    </submittedName>
</protein>
<keyword evidence="3" id="KW-1185">Reference proteome</keyword>
<reference evidence="2 3" key="1">
    <citation type="submission" date="2023-09" db="EMBL/GenBank/DDBJ databases">
        <authorList>
            <person name="Rey-Velasco X."/>
        </authorList>
    </citation>
    <scope>NUCLEOTIDE SEQUENCE [LARGE SCALE GENOMIC DNA]</scope>
    <source>
        <strain evidence="2 3">F260</strain>
    </source>
</reference>
<proteinExistence type="predicted"/>
<evidence type="ECO:0000256" key="1">
    <source>
        <dbReference type="SAM" id="SignalP"/>
    </source>
</evidence>
<evidence type="ECO:0000313" key="3">
    <source>
        <dbReference type="Proteomes" id="UP001245285"/>
    </source>
</evidence>
<dbReference type="EMBL" id="JAVRHO010000032">
    <property type="protein sequence ID" value="MDT0648174.1"/>
    <property type="molecule type" value="Genomic_DNA"/>
</dbReference>